<dbReference type="AlphaFoldDB" id="A0A7S9LW62"/>
<dbReference type="KEGG" id="poz:I0K15_14290"/>
<dbReference type="InterPro" id="IPR025285">
    <property type="entry name" value="DUF4145"/>
</dbReference>
<evidence type="ECO:0000313" key="2">
    <source>
        <dbReference type="EMBL" id="QPH56224.1"/>
    </source>
</evidence>
<dbReference type="EMBL" id="CP064942">
    <property type="protein sequence ID" value="QPH56224.1"/>
    <property type="molecule type" value="Genomic_DNA"/>
</dbReference>
<dbReference type="Pfam" id="PF13643">
    <property type="entry name" value="DUF4145"/>
    <property type="match status" value="1"/>
</dbReference>
<organism evidence="2 3">
    <name type="scientific">Pontivivens ytuae</name>
    <dbReference type="NCBI Taxonomy" id="2789856"/>
    <lineage>
        <taxon>Bacteria</taxon>
        <taxon>Pseudomonadati</taxon>
        <taxon>Pseudomonadota</taxon>
        <taxon>Alphaproteobacteria</taxon>
        <taxon>Rhodobacterales</taxon>
        <taxon>Paracoccaceae</taxon>
        <taxon>Pontivivens</taxon>
    </lineage>
</organism>
<name>A0A7S9LW62_9RHOB</name>
<sequence>MSSCYHCSKISIWVNDKLVYPIANTAPLPNPDLPKDILDLYKEAASILNSSPRGAAALLRLAIQMLCKELGEEGSNINKDIGSLVSKGMPQDVQRALDAVRVIGNNAVHPGKIDFSDDNEIAITLFKLINIITEKTISEPKQINDIYNSLPQSALEGIKQRDMK</sequence>
<accession>A0A7S9LW62</accession>
<dbReference type="Proteomes" id="UP000594800">
    <property type="component" value="Chromosome"/>
</dbReference>
<evidence type="ECO:0000259" key="1">
    <source>
        <dbReference type="Pfam" id="PF13643"/>
    </source>
</evidence>
<proteinExistence type="predicted"/>
<protein>
    <submittedName>
        <fullName evidence="2">DUF4145 domain-containing protein</fullName>
    </submittedName>
</protein>
<keyword evidence="3" id="KW-1185">Reference proteome</keyword>
<reference evidence="2 3" key="1">
    <citation type="submission" date="2020-11" db="EMBL/GenBank/DDBJ databases">
        <title>Description of Pontivivens ytuae sp. nov. isolated from deep sea sediment of Mariana Trench.</title>
        <authorList>
            <person name="Wang Z."/>
            <person name="Sun Q.-L."/>
            <person name="Xu X.-D."/>
            <person name="Tang Y.-Z."/>
            <person name="Zhang J."/>
        </authorList>
    </citation>
    <scope>NUCLEOTIDE SEQUENCE [LARGE SCALE GENOMIC DNA]</scope>
    <source>
        <strain evidence="2 3">MT2928</strain>
    </source>
</reference>
<evidence type="ECO:0000313" key="3">
    <source>
        <dbReference type="Proteomes" id="UP000594800"/>
    </source>
</evidence>
<feature type="domain" description="DUF4145" evidence="1">
    <location>
        <begin position="42"/>
        <end position="117"/>
    </location>
</feature>
<gene>
    <name evidence="2" type="ORF">I0K15_14290</name>
</gene>